<evidence type="ECO:0000313" key="2">
    <source>
        <dbReference type="Proteomes" id="UP000403266"/>
    </source>
</evidence>
<dbReference type="Gene3D" id="3.40.50.150">
    <property type="entry name" value="Vaccinia Virus protein VP39"/>
    <property type="match status" value="1"/>
</dbReference>
<keyword evidence="1" id="KW-0808">Transferase</keyword>
<dbReference type="GO" id="GO:0008168">
    <property type="term" value="F:methyltransferase activity"/>
    <property type="evidence" value="ECO:0007669"/>
    <property type="project" value="UniProtKB-KW"/>
</dbReference>
<protein>
    <submittedName>
        <fullName evidence="1">Class I SAM-dependent methyltransferase</fullName>
    </submittedName>
</protein>
<reference evidence="1 2" key="1">
    <citation type="journal article" date="2019" name="Syst. Appl. Microbiol.">
        <title>Microvirga tunisiensis sp. nov., a root nodule symbiotic bacterium isolated from Lupinus micranthus and L. luteus grown in Northern Tunisia.</title>
        <authorList>
            <person name="Msaddak A."/>
            <person name="Rejili M."/>
            <person name="Duran D."/>
            <person name="Mars M."/>
            <person name="Palacios J.M."/>
            <person name="Ruiz-Argueso T."/>
            <person name="Rey L."/>
            <person name="Imperial J."/>
        </authorList>
    </citation>
    <scope>NUCLEOTIDE SEQUENCE [LARGE SCALE GENOMIC DNA]</scope>
    <source>
        <strain evidence="1 2">Lmie10</strain>
    </source>
</reference>
<comment type="caution">
    <text evidence="1">The sequence shown here is derived from an EMBL/GenBank/DDBJ whole genome shotgun (WGS) entry which is preliminary data.</text>
</comment>
<proteinExistence type="predicted"/>
<name>A0A5N7MUI7_9HYPH</name>
<dbReference type="Proteomes" id="UP000403266">
    <property type="component" value="Unassembled WGS sequence"/>
</dbReference>
<sequence length="240" mass="26816">MASHIQSTKEVIRHVLYKTGGTAFIQLMKKVKGLHSDHLYGQTIEERFSSIYDDQVWGGGAGSRSGPGSDYQATSSLTAALADLLARLEAKHVTDIGCGDFSWMQFVRGDFEYCGIDVVGKLISELEEKYKSPSRRFLQLDATKDELPKGDTAICREVLFHLSFTDAKLVLNNLRRNGYTYIIATTDNNTWFNSDIMSGDHRPLNLAKSPFSFPNPIHTIEDDKVSHGRVLAAWRVADII</sequence>
<dbReference type="EMBL" id="VOSK01000406">
    <property type="protein sequence ID" value="MPR30611.1"/>
    <property type="molecule type" value="Genomic_DNA"/>
</dbReference>
<dbReference type="AlphaFoldDB" id="A0A5N7MUI7"/>
<dbReference type="SUPFAM" id="SSF53335">
    <property type="entry name" value="S-adenosyl-L-methionine-dependent methyltransferases"/>
    <property type="match status" value="1"/>
</dbReference>
<accession>A0A5N7MUI7</accession>
<keyword evidence="2" id="KW-1185">Reference proteome</keyword>
<dbReference type="GO" id="GO:0032259">
    <property type="term" value="P:methylation"/>
    <property type="evidence" value="ECO:0007669"/>
    <property type="project" value="UniProtKB-KW"/>
</dbReference>
<dbReference type="InterPro" id="IPR029063">
    <property type="entry name" value="SAM-dependent_MTases_sf"/>
</dbReference>
<dbReference type="OrthoDB" id="20930at2"/>
<gene>
    <name evidence="1" type="ORF">FS320_37885</name>
</gene>
<keyword evidence="1" id="KW-0489">Methyltransferase</keyword>
<dbReference type="RefSeq" id="WP_152717434.1">
    <property type="nucleotide sequence ID" value="NZ_VOSJ01000432.1"/>
</dbReference>
<evidence type="ECO:0000313" key="1">
    <source>
        <dbReference type="EMBL" id="MPR30611.1"/>
    </source>
</evidence>
<organism evidence="1 2">
    <name type="scientific">Microvirga tunisiensis</name>
    <dbReference type="NCBI Taxonomy" id="2108360"/>
    <lineage>
        <taxon>Bacteria</taxon>
        <taxon>Pseudomonadati</taxon>
        <taxon>Pseudomonadota</taxon>
        <taxon>Alphaproteobacteria</taxon>
        <taxon>Hyphomicrobiales</taxon>
        <taxon>Methylobacteriaceae</taxon>
        <taxon>Microvirga</taxon>
    </lineage>
</organism>